<organism evidence="1 2">
    <name type="scientific">Pistacia integerrima</name>
    <dbReference type="NCBI Taxonomy" id="434235"/>
    <lineage>
        <taxon>Eukaryota</taxon>
        <taxon>Viridiplantae</taxon>
        <taxon>Streptophyta</taxon>
        <taxon>Embryophyta</taxon>
        <taxon>Tracheophyta</taxon>
        <taxon>Spermatophyta</taxon>
        <taxon>Magnoliopsida</taxon>
        <taxon>eudicotyledons</taxon>
        <taxon>Gunneridae</taxon>
        <taxon>Pentapetalae</taxon>
        <taxon>rosids</taxon>
        <taxon>malvids</taxon>
        <taxon>Sapindales</taxon>
        <taxon>Anacardiaceae</taxon>
        <taxon>Pistacia</taxon>
    </lineage>
</organism>
<protein>
    <submittedName>
        <fullName evidence="1">Uncharacterized protein</fullName>
    </submittedName>
</protein>
<dbReference type="EMBL" id="CM047750">
    <property type="protein sequence ID" value="KAJ0007466.1"/>
    <property type="molecule type" value="Genomic_DNA"/>
</dbReference>
<sequence>MDLPEDCWELILNSLGDERRFEPVSLVSHKLLSITKNLRRNLNITQQALPQMFNLLRRFPNLKKLDFSQVTLDVDGFLCSVSEREMDLVSLNISNQKEFPITENKNLKELVCSKIGFLKDEDVIAIAESCPALEVLDISYPDYDCSFVSDAGIYAMAMKLERLQKIDISGNFFLTDTSLASITANCRLLRELVVNDCDCITEFGIGVLMSCSRNLSSVSMSGIGISPIHQFFSQHFGEARNLCEIDLSNSYLSDEFLCSIAEASLKLEKFSLSHCHNFTFAGISVLLRKYQSLEYLNLEAANFLSDESMIELSKFLQSVISINLGYCSKLTNATFFTLIRNCPLLNEVKMEVTNLGIEEFTMDSKINPRVKALHLAGNGNLSDEFLKKVALLCPSLQVLDLSCCLGITEEGIGEILRNCREVRHLEIYLCRQLNNLGIDFELPKLEVLLATASGLNEDGLTTIANNCRRLLYLNLDKCLNVTTNGVVKVVVNCISLREINLKWSNVNVGIVAWMVFTRPSLRKIIPPGGFTPSDNQRSYFFNHGCLVCKG</sequence>
<evidence type="ECO:0000313" key="1">
    <source>
        <dbReference type="EMBL" id="KAJ0007466.1"/>
    </source>
</evidence>
<comment type="caution">
    <text evidence="1">The sequence shown here is derived from an EMBL/GenBank/DDBJ whole genome shotgun (WGS) entry which is preliminary data.</text>
</comment>
<keyword evidence="2" id="KW-1185">Reference proteome</keyword>
<accession>A0ACC0X1W8</accession>
<name>A0ACC0X1W8_9ROSI</name>
<reference evidence="2" key="1">
    <citation type="journal article" date="2023" name="G3 (Bethesda)">
        <title>Genome assembly and association tests identify interacting loci associated with vigor, precocity, and sex in interspecific pistachio rootstocks.</title>
        <authorList>
            <person name="Palmer W."/>
            <person name="Jacygrad E."/>
            <person name="Sagayaradj S."/>
            <person name="Cavanaugh K."/>
            <person name="Han R."/>
            <person name="Bertier L."/>
            <person name="Beede B."/>
            <person name="Kafkas S."/>
            <person name="Golino D."/>
            <person name="Preece J."/>
            <person name="Michelmore R."/>
        </authorList>
    </citation>
    <scope>NUCLEOTIDE SEQUENCE [LARGE SCALE GENOMIC DNA]</scope>
</reference>
<dbReference type="Proteomes" id="UP001163603">
    <property type="component" value="Chromosome 15"/>
</dbReference>
<gene>
    <name evidence="1" type="ORF">Pint_30265</name>
</gene>
<proteinExistence type="predicted"/>
<evidence type="ECO:0000313" key="2">
    <source>
        <dbReference type="Proteomes" id="UP001163603"/>
    </source>
</evidence>